<evidence type="ECO:0000313" key="2">
    <source>
        <dbReference type="EMBL" id="VAW57710.1"/>
    </source>
</evidence>
<dbReference type="EMBL" id="UOFF01000442">
    <property type="protein sequence ID" value="VAW57710.1"/>
    <property type="molecule type" value="Genomic_DNA"/>
</dbReference>
<protein>
    <recommendedName>
        <fullName evidence="1">DUF6795 domain-containing protein</fullName>
    </recommendedName>
</protein>
<dbReference type="Pfam" id="PF20598">
    <property type="entry name" value="DUF6795"/>
    <property type="match status" value="1"/>
</dbReference>
<organism evidence="2">
    <name type="scientific">hydrothermal vent metagenome</name>
    <dbReference type="NCBI Taxonomy" id="652676"/>
    <lineage>
        <taxon>unclassified sequences</taxon>
        <taxon>metagenomes</taxon>
        <taxon>ecological metagenomes</taxon>
    </lineage>
</organism>
<reference evidence="2" key="1">
    <citation type="submission" date="2018-06" db="EMBL/GenBank/DDBJ databases">
        <authorList>
            <person name="Zhirakovskaya E."/>
        </authorList>
    </citation>
    <scope>NUCLEOTIDE SEQUENCE</scope>
</reference>
<feature type="domain" description="DUF6795" evidence="1">
    <location>
        <begin position="48"/>
        <end position="148"/>
    </location>
</feature>
<sequence>MAQSYIKKISKISLWLISTLVLVSFSLEGASMSLFSTKTEVVLSSPLEGILTYEGQPLPNVKIERKLSWYDGEGEQTDFVVTDEKGYFNLPIIKKELKVSGYVRLVIVQEIFSQYKNENALIWVMAKKTKSKYSEIGGKPVNIHCDLAIEPWIYRNTTGTDGVTTRCKWDSIEKIDESK</sequence>
<name>A0A3B0WZ57_9ZZZZ</name>
<accession>A0A3B0WZ57</accession>
<dbReference type="InterPro" id="IPR046474">
    <property type="entry name" value="DUF6795"/>
</dbReference>
<gene>
    <name evidence="2" type="ORF">MNBD_GAMMA07-678</name>
</gene>
<proteinExistence type="predicted"/>
<evidence type="ECO:0000259" key="1">
    <source>
        <dbReference type="Pfam" id="PF20598"/>
    </source>
</evidence>
<dbReference type="AlphaFoldDB" id="A0A3B0WZ57"/>